<dbReference type="AlphaFoldDB" id="A0A502LJ21"/>
<protein>
    <recommendedName>
        <fullName evidence="2">Trimeric autotransporter adhesin Trp ring domain-containing protein</fullName>
    </recommendedName>
</protein>
<evidence type="ECO:0000256" key="1">
    <source>
        <dbReference type="SAM" id="MobiDB-lite"/>
    </source>
</evidence>
<feature type="region of interest" description="Disordered" evidence="1">
    <location>
        <begin position="797"/>
        <end position="876"/>
    </location>
</feature>
<dbReference type="InterPro" id="IPR037174">
    <property type="entry name" value="Trimeric_adhesin"/>
</dbReference>
<feature type="region of interest" description="Disordered" evidence="1">
    <location>
        <begin position="1159"/>
        <end position="1238"/>
    </location>
</feature>
<evidence type="ECO:0000313" key="3">
    <source>
        <dbReference type="EMBL" id="TPH23886.1"/>
    </source>
</evidence>
<feature type="compositionally biased region" description="Low complexity" evidence="1">
    <location>
        <begin position="1217"/>
        <end position="1235"/>
    </location>
</feature>
<evidence type="ECO:0000313" key="4">
    <source>
        <dbReference type="Proteomes" id="UP000316888"/>
    </source>
</evidence>
<feature type="domain" description="Trimeric autotransporter adhesin Trp ring" evidence="2">
    <location>
        <begin position="719"/>
        <end position="776"/>
    </location>
</feature>
<evidence type="ECO:0000259" key="2">
    <source>
        <dbReference type="Pfam" id="PF18669"/>
    </source>
</evidence>
<feature type="non-terminal residue" evidence="3">
    <location>
        <position position="1"/>
    </location>
</feature>
<dbReference type="SUPFAM" id="SSF101999">
    <property type="entry name" value="Trimeric adhesin"/>
    <property type="match status" value="5"/>
</dbReference>
<comment type="caution">
    <text evidence="3">The sequence shown here is derived from an EMBL/GenBank/DDBJ whole genome shotgun (WGS) entry which is preliminary data.</text>
</comment>
<dbReference type="RefSeq" id="WP_373455244.1">
    <property type="nucleotide sequence ID" value="NZ_SDPB01000011.1"/>
</dbReference>
<feature type="domain" description="Trimeric autotransporter adhesin Trp ring" evidence="2">
    <location>
        <begin position="1081"/>
        <end position="1138"/>
    </location>
</feature>
<dbReference type="Gene3D" id="2.20.25.140">
    <property type="match status" value="2"/>
</dbReference>
<dbReference type="EMBL" id="SDPB01000011">
    <property type="protein sequence ID" value="TPH23886.1"/>
    <property type="molecule type" value="Genomic_DNA"/>
</dbReference>
<dbReference type="InterPro" id="IPR040482">
    <property type="entry name" value="Trp_ring"/>
</dbReference>
<dbReference type="Gene3D" id="3.90.1780.10">
    <property type="entry name" value="Trimeric adhesin"/>
    <property type="match status" value="8"/>
</dbReference>
<sequence>SSDGKLLDITADANGDTITITPKTGTITTTGGVPTAVTTNGKLVTVDEVVNALKDLGWKATAGTDGTGSMIGTGAAEELIKAGDTVTFKAGNNLSIKQDGKNFIYSLNPELTGLTSAEFKDGNNNAVKITPNGVSFKKPNATDADTVTLNQNGLNNGGNPITNVAGNLQGAKAGTDVPTTNATAPSLGTGTDQVNKNNAATVGDVLNAGWNLQEKGVAKDFVKPYDTVNFMDGDGTSVAVATANDGTTSTVKYSVNTGDGLEKNKDNKITVKAGDKSLEVTDAGVAVKKADKSLEVTDDGLKVKTDNTTIKTGDTGLTVNTGTINKVTEGNTAGTVVAKTGDENKIATVSNVVEAINNAAWTATSAATSAGELGATATNQLVKAGDKVTFEADKNIKITQAGSKFTFTTRDDVSFNTVQIGGNQGPKFSKTDAGDIKVSGSDNTTPVKITNVQDGDISADSKDAINGSQFHAVAKNKIKLAGQNGTSAATETDEQELDKKGGIKFTVKSSDGTLLDVAAKGDTITLTPKTATITTGKDGVPTANTDDGKLVTADQLVTALTEMGWKATAGTDGTGTMIGAGATEELIKAGNTVTFKAGDNLSIKQEGKNFIYSLKTELTGLTSAEFKDGKNNKVNITPEGITITKPADPTAGTPENTVTLNQNGLNNGGNPITNVTSNLVNYSDPVVNGKAPVRNELRKFDNNAVPNTNVATVGDLRNMGWIVSSNKTTGENGAVTTDEYSATVKNANEVKFVGEGTAIVSGKTEGDVRTITVKVDDQTSTNNAVTPVVYTDKDGKQVYPTGKVGPDGNQIFNTKPDGKGEEVTGPVKTTINGPKGTTSPTTLSNVEGNLEGAKTGTNAPTTSATAPTLGTGTDQVNKNNAATVGDVLNAGWNLQNNGTAKDFVKPYDTVNFVNGGNTTAVVTTNAEGTVSDVTFNVTGLPVTYTTEDGAPVSKVGDKYYKVNDKGQPISDAGKPAVGKNNDGKLVDENNNVIEPIDTTKPLKTALVNPTPAGDKPNTTTATQLGNVTSGLDKYGDQVNNADVPGTTDKNRGLVDLSKPTNGDAPKVSDNTAATVGDLRNMGWIVSSNKTTGENGAVTTDEYSATVKNANEVKFVGEGTAIVSGKTEGDVRTITVKVDDQTSTNNAVTPVVYTDKDGKQVYPTGKVGPDGNQIFNTKPDGKGEEVTGPVKTTINGPKGTTSPTTLSNVEGNLEGAKTGTNAPTTSATAPTLGTGTDQVNKNNAATVGDVLNAGWNLQNNGTAKDFVKPYDTVNFVNGG</sequence>
<accession>A0A502LJ21</accession>
<dbReference type="Gene3D" id="1.20.5.170">
    <property type="match status" value="1"/>
</dbReference>
<gene>
    <name evidence="3" type="ORF">EUX48_03570</name>
</gene>
<name>A0A502LJ21_HAEHA</name>
<feature type="non-terminal residue" evidence="3">
    <location>
        <position position="1278"/>
    </location>
</feature>
<dbReference type="Pfam" id="PF18669">
    <property type="entry name" value="Trp_ring"/>
    <property type="match status" value="2"/>
</dbReference>
<feature type="region of interest" description="Disordered" evidence="1">
    <location>
        <begin position="1040"/>
        <end position="1069"/>
    </location>
</feature>
<organism evidence="3 4">
    <name type="scientific">Haemophilus haemolyticus</name>
    <dbReference type="NCBI Taxonomy" id="726"/>
    <lineage>
        <taxon>Bacteria</taxon>
        <taxon>Pseudomonadati</taxon>
        <taxon>Pseudomonadota</taxon>
        <taxon>Gammaproteobacteria</taxon>
        <taxon>Pasteurellales</taxon>
        <taxon>Pasteurellaceae</taxon>
        <taxon>Haemophilus</taxon>
    </lineage>
</organism>
<feature type="compositionally biased region" description="Polar residues" evidence="1">
    <location>
        <begin position="827"/>
        <end position="847"/>
    </location>
</feature>
<dbReference type="Proteomes" id="UP000316888">
    <property type="component" value="Unassembled WGS sequence"/>
</dbReference>
<reference evidence="3 4" key="1">
    <citation type="submission" date="2019-01" db="EMBL/GenBank/DDBJ databases">
        <title>Comparative genomic analysis identifies haemin-independent Haemophilus haemolyticus: a formal re-classification of Haemophilus intermedius.</title>
        <authorList>
            <person name="Harris T.M."/>
            <person name="Price E.P."/>
            <person name="Sarovich D.S."/>
            <person name="Norskov-Lauritsen N."/>
            <person name="Beissbarth J."/>
            <person name="Chang A.B."/>
            <person name="Smith-Vaughan H.C."/>
        </authorList>
    </citation>
    <scope>NUCLEOTIDE SEQUENCE [LARGE SCALE GENOMIC DNA]</scope>
    <source>
        <strain evidence="3 4">60824 B Hi-4</strain>
    </source>
</reference>
<feature type="compositionally biased region" description="Low complexity" evidence="1">
    <location>
        <begin position="855"/>
        <end position="873"/>
    </location>
</feature>
<proteinExistence type="predicted"/>
<feature type="region of interest" description="Disordered" evidence="1">
    <location>
        <begin position="966"/>
        <end position="987"/>
    </location>
</feature>
<feature type="compositionally biased region" description="Polar residues" evidence="1">
    <location>
        <begin position="1189"/>
        <end position="1209"/>
    </location>
</feature>